<comment type="similarity">
    <text evidence="3">Belongs to the pseudouridine synthase RluA family.</text>
</comment>
<dbReference type="Gene3D" id="3.10.290.10">
    <property type="entry name" value="RNA-binding S4 domain"/>
    <property type="match status" value="1"/>
</dbReference>
<dbReference type="PANTHER" id="PTHR21600:SF92">
    <property type="entry name" value="RIBOSOMAL LARGE SUBUNIT PSEUDOURIDINE SYNTHASE C"/>
    <property type="match status" value="1"/>
</dbReference>
<dbReference type="CDD" id="cd02869">
    <property type="entry name" value="PseudoU_synth_RluA_like"/>
    <property type="match status" value="1"/>
</dbReference>
<dbReference type="Pfam" id="PF01479">
    <property type="entry name" value="S4"/>
    <property type="match status" value="1"/>
</dbReference>
<organism evidence="13">
    <name type="scientific">hydrothermal vent metagenome</name>
    <dbReference type="NCBI Taxonomy" id="652676"/>
    <lineage>
        <taxon>unclassified sequences</taxon>
        <taxon>metagenomes</taxon>
        <taxon>ecological metagenomes</taxon>
    </lineage>
</organism>
<dbReference type="InterPro" id="IPR036986">
    <property type="entry name" value="S4_RNA-bd_sf"/>
</dbReference>
<comment type="function">
    <text evidence="2">Responsible for synthesis of pseudouridine from uracil at positions 955, 2504 and 2580 in 23S ribosomal RNA.</text>
</comment>
<dbReference type="CDD" id="cd00165">
    <property type="entry name" value="S4"/>
    <property type="match status" value="1"/>
</dbReference>
<protein>
    <recommendedName>
        <fullName evidence="5">Ribosomal large subunit pseudouridine synthase C</fullName>
        <ecNumber evidence="4">5.4.99.24</ecNumber>
    </recommendedName>
    <alternativeName>
        <fullName evidence="9">23S rRNA pseudouridine(955/2504/2580) synthase</fullName>
    </alternativeName>
    <alternativeName>
        <fullName evidence="10">rRNA pseudouridylate synthase C</fullName>
    </alternativeName>
    <alternativeName>
        <fullName evidence="11">rRNA-uridine isomerase C</fullName>
    </alternativeName>
</protein>
<dbReference type="EMBL" id="UOFI01000132">
    <property type="protein sequence ID" value="VAW68530.1"/>
    <property type="molecule type" value="Genomic_DNA"/>
</dbReference>
<dbReference type="InterPro" id="IPR006225">
    <property type="entry name" value="PsdUridine_synth_RluC/D"/>
</dbReference>
<proteinExistence type="inferred from homology"/>
<comment type="catalytic activity">
    <reaction evidence="1">
        <text>uridine(955/2504/2580) in 23S rRNA = pseudouridine(955/2504/2580) in 23S rRNA</text>
        <dbReference type="Rhea" id="RHEA:42528"/>
        <dbReference type="Rhea" id="RHEA-COMP:10099"/>
        <dbReference type="Rhea" id="RHEA-COMP:10100"/>
        <dbReference type="ChEBI" id="CHEBI:65314"/>
        <dbReference type="ChEBI" id="CHEBI:65315"/>
        <dbReference type="EC" id="5.4.99.24"/>
    </reaction>
</comment>
<evidence type="ECO:0000259" key="12">
    <source>
        <dbReference type="SMART" id="SM00363"/>
    </source>
</evidence>
<dbReference type="GO" id="GO:0000455">
    <property type="term" value="P:enzyme-directed rRNA pseudouridine synthesis"/>
    <property type="evidence" value="ECO:0007669"/>
    <property type="project" value="TreeGrafter"/>
</dbReference>
<evidence type="ECO:0000256" key="10">
    <source>
        <dbReference type="ARBA" id="ARBA00031975"/>
    </source>
</evidence>
<dbReference type="GO" id="GO:0160141">
    <property type="term" value="F:23S rRNA pseudouridine(955/2504/2580) synthase activity"/>
    <property type="evidence" value="ECO:0007669"/>
    <property type="project" value="UniProtKB-EC"/>
</dbReference>
<evidence type="ECO:0000256" key="5">
    <source>
        <dbReference type="ARBA" id="ARBA00017128"/>
    </source>
</evidence>
<keyword evidence="7" id="KW-0694">RNA-binding</keyword>
<dbReference type="InterPro" id="IPR006224">
    <property type="entry name" value="PsdUridine_synth_RluA-like_CS"/>
</dbReference>
<dbReference type="InterPro" id="IPR002942">
    <property type="entry name" value="S4_RNA-bd"/>
</dbReference>
<accession>A0A3B0XUW0</accession>
<name>A0A3B0XUW0_9ZZZZ</name>
<evidence type="ECO:0000256" key="6">
    <source>
        <dbReference type="ARBA" id="ARBA00022552"/>
    </source>
</evidence>
<dbReference type="PROSITE" id="PS50889">
    <property type="entry name" value="S4"/>
    <property type="match status" value="1"/>
</dbReference>
<evidence type="ECO:0000256" key="1">
    <source>
        <dbReference type="ARBA" id="ARBA00000381"/>
    </source>
</evidence>
<dbReference type="GO" id="GO:0003723">
    <property type="term" value="F:RNA binding"/>
    <property type="evidence" value="ECO:0007669"/>
    <property type="project" value="UniProtKB-KW"/>
</dbReference>
<gene>
    <name evidence="13" type="ORF">MNBD_GAMMA09-3170</name>
</gene>
<dbReference type="Gene3D" id="3.30.2350.10">
    <property type="entry name" value="Pseudouridine synthase"/>
    <property type="match status" value="1"/>
</dbReference>
<evidence type="ECO:0000313" key="13">
    <source>
        <dbReference type="EMBL" id="VAW68530.1"/>
    </source>
</evidence>
<dbReference type="SMART" id="SM00363">
    <property type="entry name" value="S4"/>
    <property type="match status" value="1"/>
</dbReference>
<dbReference type="Pfam" id="PF00849">
    <property type="entry name" value="PseudoU_synth_2"/>
    <property type="match status" value="1"/>
</dbReference>
<dbReference type="InterPro" id="IPR006145">
    <property type="entry name" value="PsdUridine_synth_RsuA/RluA"/>
</dbReference>
<dbReference type="SUPFAM" id="SSF55174">
    <property type="entry name" value="Alpha-L RNA-binding motif"/>
    <property type="match status" value="1"/>
</dbReference>
<dbReference type="SUPFAM" id="SSF55120">
    <property type="entry name" value="Pseudouridine synthase"/>
    <property type="match status" value="1"/>
</dbReference>
<evidence type="ECO:0000256" key="3">
    <source>
        <dbReference type="ARBA" id="ARBA00010876"/>
    </source>
</evidence>
<evidence type="ECO:0000256" key="9">
    <source>
        <dbReference type="ARBA" id="ARBA00030705"/>
    </source>
</evidence>
<dbReference type="PANTHER" id="PTHR21600">
    <property type="entry name" value="MITOCHONDRIAL RNA PSEUDOURIDINE SYNTHASE"/>
    <property type="match status" value="1"/>
</dbReference>
<reference evidence="13" key="1">
    <citation type="submission" date="2018-06" db="EMBL/GenBank/DDBJ databases">
        <authorList>
            <person name="Zhirakovskaya E."/>
        </authorList>
    </citation>
    <scope>NUCLEOTIDE SEQUENCE</scope>
</reference>
<evidence type="ECO:0000256" key="8">
    <source>
        <dbReference type="ARBA" id="ARBA00023235"/>
    </source>
</evidence>
<sequence length="314" mass="35823">MQMTDLIHHGVQLVEIGPRNAEQRLDNFLLSQLKGVPKSRVYKLLRSGQVRVNKGRKKADYRIQLGDIVRIPPVRMTETDDSKAPQHLVDRVSQSVIFEDAQLLVLNKPAGIAVHSGSNLRFGVIEMLRQARPHDEMLELVHRLDRETSGCLIIAKSRDTLNQLHQLFREENSGMNKIYRAIVQNRWQGSEKIIDQPLLKNTLRGGERIVEVNPEGKAARSLFMPLEYRDTLSLLEIKLFTGRTHQIRVHAQFCGHPIAGDKKYGNNAFNDPLRKRGFKRMFLHAHKLSFSLGAQSYNICAPLDDSWQDLINSG</sequence>
<dbReference type="EC" id="5.4.99.24" evidence="4"/>
<feature type="domain" description="RNA-binding S4" evidence="12">
    <location>
        <begin position="23"/>
        <end position="83"/>
    </location>
</feature>
<evidence type="ECO:0000256" key="11">
    <source>
        <dbReference type="ARBA" id="ARBA00033053"/>
    </source>
</evidence>
<dbReference type="InterPro" id="IPR020103">
    <property type="entry name" value="PsdUridine_synth_cat_dom_sf"/>
</dbReference>
<dbReference type="PROSITE" id="PS01129">
    <property type="entry name" value="PSI_RLU"/>
    <property type="match status" value="1"/>
</dbReference>
<evidence type="ECO:0000256" key="2">
    <source>
        <dbReference type="ARBA" id="ARBA00002876"/>
    </source>
</evidence>
<keyword evidence="8 13" id="KW-0413">Isomerase</keyword>
<evidence type="ECO:0000256" key="4">
    <source>
        <dbReference type="ARBA" id="ARBA00012785"/>
    </source>
</evidence>
<keyword evidence="6" id="KW-0698">rRNA processing</keyword>
<dbReference type="NCBIfam" id="TIGR00005">
    <property type="entry name" value="rluA_subfam"/>
    <property type="match status" value="1"/>
</dbReference>
<dbReference type="InterPro" id="IPR050188">
    <property type="entry name" value="RluA_PseudoU_synthase"/>
</dbReference>
<dbReference type="AlphaFoldDB" id="A0A3B0XUW0"/>
<evidence type="ECO:0000256" key="7">
    <source>
        <dbReference type="ARBA" id="ARBA00022884"/>
    </source>
</evidence>